<feature type="region of interest" description="Disordered" evidence="1">
    <location>
        <begin position="417"/>
        <end position="440"/>
    </location>
</feature>
<feature type="region of interest" description="Disordered" evidence="1">
    <location>
        <begin position="542"/>
        <end position="578"/>
    </location>
</feature>
<feature type="compositionally biased region" description="Polar residues" evidence="1">
    <location>
        <begin position="333"/>
        <end position="345"/>
    </location>
</feature>
<accession>E4WYC0</accession>
<evidence type="ECO:0000313" key="2">
    <source>
        <dbReference type="EMBL" id="CBY22364.1"/>
    </source>
</evidence>
<keyword evidence="3" id="KW-1185">Reference proteome</keyword>
<reference evidence="2" key="1">
    <citation type="journal article" date="2010" name="Science">
        <title>Plasticity of animal genome architecture unmasked by rapid evolution of a pelagic tunicate.</title>
        <authorList>
            <person name="Denoeud F."/>
            <person name="Henriet S."/>
            <person name="Mungpakdee S."/>
            <person name="Aury J.M."/>
            <person name="Da Silva C."/>
            <person name="Brinkmann H."/>
            <person name="Mikhaleva J."/>
            <person name="Olsen L.C."/>
            <person name="Jubin C."/>
            <person name="Canestro C."/>
            <person name="Bouquet J.M."/>
            <person name="Danks G."/>
            <person name="Poulain J."/>
            <person name="Campsteijn C."/>
            <person name="Adamski M."/>
            <person name="Cross I."/>
            <person name="Yadetie F."/>
            <person name="Muffato M."/>
            <person name="Louis A."/>
            <person name="Butcher S."/>
            <person name="Tsagkogeorga G."/>
            <person name="Konrad A."/>
            <person name="Singh S."/>
            <person name="Jensen M.F."/>
            <person name="Cong E.H."/>
            <person name="Eikeseth-Otteraa H."/>
            <person name="Noel B."/>
            <person name="Anthouard V."/>
            <person name="Porcel B.M."/>
            <person name="Kachouri-Lafond R."/>
            <person name="Nishino A."/>
            <person name="Ugolini M."/>
            <person name="Chourrout P."/>
            <person name="Nishida H."/>
            <person name="Aasland R."/>
            <person name="Huzurbazar S."/>
            <person name="Westhof E."/>
            <person name="Delsuc F."/>
            <person name="Lehrach H."/>
            <person name="Reinhardt R."/>
            <person name="Weissenbach J."/>
            <person name="Roy S.W."/>
            <person name="Artiguenave F."/>
            <person name="Postlethwait J.H."/>
            <person name="Manak J.R."/>
            <person name="Thompson E.M."/>
            <person name="Jaillon O."/>
            <person name="Du Pasquier L."/>
            <person name="Boudinot P."/>
            <person name="Liberles D.A."/>
            <person name="Volff J.N."/>
            <person name="Philippe H."/>
            <person name="Lenhard B."/>
            <person name="Roest Crollius H."/>
            <person name="Wincker P."/>
            <person name="Chourrout D."/>
        </authorList>
    </citation>
    <scope>NUCLEOTIDE SEQUENCE [LARGE SCALE GENOMIC DNA]</scope>
</reference>
<sequence>MSQEVRINWWKRKDYHDLTFAQKCTLICKDGIELFGPGPDGQLCENRHNLRKYVRGRVKWKTEIRDNKTVYLDSVTNSRSSSECVPSTSSSEYLPPATTKISSQPHKPKIRNAIPEFKKSTAQPVTSEQQKAKMIIETAKKNSVLVLSDTVSENITAEMSDFKLPPVMVTKKSPPKEKKKKKVIEKKKPDAIAEHEKFNRSLNDREDSLVVLTKKKSSRKKKPIIYKKRMALTMAQEIDYQPQAPNKNITEISSAFETPGSSCDINRAGCSSETFVKNTESQASDKSIDLFQPKEEEFNKKKVMETENNRRSPRKKKKKMEKTHDDNGLPYFSDNTPEPSQNTVPYQPVVSTKKREEISRPSRQLRRDPSTSSQSSGGPPSPKIQRDRATGKKGQWRSVLVLSDDDEEIKNMSLKRRSRLSFEPRPTQSSSSDDDQAVGKTHVAVEQSIVIEDTPEVQRKEYDTFKDYDYRVTSTGPVKTPCEKSQQGAFSGESAEDDVFTQEQNHSILTANNVPTTNLTLNTSATLGKRTKTVKRNRTVSGKTKTYNSSDDEIPTTESDIMRRGSAMKRRPKKKDCVTSWLQGDDVKEVSLRYG</sequence>
<name>E4WYC0_OIKDI</name>
<dbReference type="InParanoid" id="E4WYC0"/>
<feature type="region of interest" description="Disordered" evidence="1">
    <location>
        <begin position="278"/>
        <end position="397"/>
    </location>
</feature>
<dbReference type="EMBL" id="FN653018">
    <property type="protein sequence ID" value="CBY22364.1"/>
    <property type="molecule type" value="Genomic_DNA"/>
</dbReference>
<dbReference type="AlphaFoldDB" id="E4WYC0"/>
<evidence type="ECO:0000313" key="3">
    <source>
        <dbReference type="Proteomes" id="UP000001307"/>
    </source>
</evidence>
<protein>
    <submittedName>
        <fullName evidence="2">Uncharacterized protein</fullName>
    </submittedName>
</protein>
<organism evidence="2">
    <name type="scientific">Oikopleura dioica</name>
    <name type="common">Tunicate</name>
    <dbReference type="NCBI Taxonomy" id="34765"/>
    <lineage>
        <taxon>Eukaryota</taxon>
        <taxon>Metazoa</taxon>
        <taxon>Chordata</taxon>
        <taxon>Tunicata</taxon>
        <taxon>Appendicularia</taxon>
        <taxon>Copelata</taxon>
        <taxon>Oikopleuridae</taxon>
        <taxon>Oikopleura</taxon>
    </lineage>
</organism>
<feature type="region of interest" description="Disordered" evidence="1">
    <location>
        <begin position="81"/>
        <end position="106"/>
    </location>
</feature>
<feature type="compositionally biased region" description="Low complexity" evidence="1">
    <location>
        <begin position="81"/>
        <end position="91"/>
    </location>
</feature>
<evidence type="ECO:0000256" key="1">
    <source>
        <dbReference type="SAM" id="MobiDB-lite"/>
    </source>
</evidence>
<proteinExistence type="predicted"/>
<dbReference type="Proteomes" id="UP000001307">
    <property type="component" value="Unassembled WGS sequence"/>
</dbReference>
<gene>
    <name evidence="2" type="ORF">GSOID_T00011923001</name>
</gene>
<feature type="compositionally biased region" description="Basic residues" evidence="1">
    <location>
        <begin position="311"/>
        <end position="321"/>
    </location>
</feature>
<feature type="compositionally biased region" description="Basic and acidic residues" evidence="1">
    <location>
        <begin position="353"/>
        <end position="369"/>
    </location>
</feature>
<feature type="compositionally biased region" description="Basic and acidic residues" evidence="1">
    <location>
        <begin position="286"/>
        <end position="310"/>
    </location>
</feature>